<sequence>MTDLLSCVTPNGPQRFLWEGSEIRALRLPNPNVLLRATEDEGEPKSPSSAPVLITGCSEASRE</sequence>
<protein>
    <submittedName>
        <fullName evidence="2">Uncharacterized protein</fullName>
    </submittedName>
</protein>
<dbReference type="AlphaFoldDB" id="A0A9W7TA79"/>
<evidence type="ECO:0000313" key="2">
    <source>
        <dbReference type="EMBL" id="KAI7793061.1"/>
    </source>
</evidence>
<gene>
    <name evidence="2" type="ORF">IRJ41_003449</name>
</gene>
<comment type="caution">
    <text evidence="2">The sequence shown here is derived from an EMBL/GenBank/DDBJ whole genome shotgun (WGS) entry which is preliminary data.</text>
</comment>
<dbReference type="EMBL" id="JAFHDT010000022">
    <property type="protein sequence ID" value="KAI7793061.1"/>
    <property type="molecule type" value="Genomic_DNA"/>
</dbReference>
<proteinExistence type="predicted"/>
<evidence type="ECO:0000256" key="1">
    <source>
        <dbReference type="SAM" id="MobiDB-lite"/>
    </source>
</evidence>
<dbReference type="Proteomes" id="UP001059041">
    <property type="component" value="Linkage Group LG22"/>
</dbReference>
<accession>A0A9W7TA79</accession>
<reference evidence="2" key="1">
    <citation type="submission" date="2021-02" db="EMBL/GenBank/DDBJ databases">
        <title>Comparative genomics reveals that relaxation of natural selection precedes convergent phenotypic evolution of cavefish.</title>
        <authorList>
            <person name="Peng Z."/>
        </authorList>
    </citation>
    <scope>NUCLEOTIDE SEQUENCE</scope>
    <source>
        <tissue evidence="2">Muscle</tissue>
    </source>
</reference>
<feature type="region of interest" description="Disordered" evidence="1">
    <location>
        <begin position="38"/>
        <end position="63"/>
    </location>
</feature>
<evidence type="ECO:0000313" key="3">
    <source>
        <dbReference type="Proteomes" id="UP001059041"/>
    </source>
</evidence>
<organism evidence="2 3">
    <name type="scientific">Triplophysa rosa</name>
    <name type="common">Cave loach</name>
    <dbReference type="NCBI Taxonomy" id="992332"/>
    <lineage>
        <taxon>Eukaryota</taxon>
        <taxon>Metazoa</taxon>
        <taxon>Chordata</taxon>
        <taxon>Craniata</taxon>
        <taxon>Vertebrata</taxon>
        <taxon>Euteleostomi</taxon>
        <taxon>Actinopterygii</taxon>
        <taxon>Neopterygii</taxon>
        <taxon>Teleostei</taxon>
        <taxon>Ostariophysi</taxon>
        <taxon>Cypriniformes</taxon>
        <taxon>Nemacheilidae</taxon>
        <taxon>Triplophysa</taxon>
    </lineage>
</organism>
<keyword evidence="3" id="KW-1185">Reference proteome</keyword>
<name>A0A9W7TA79_TRIRA</name>